<dbReference type="InParanoid" id="G0V5N4"/>
<dbReference type="GO" id="GO:0008047">
    <property type="term" value="F:enzyme activator activity"/>
    <property type="evidence" value="ECO:0007669"/>
    <property type="project" value="EnsemblFungi"/>
</dbReference>
<evidence type="ECO:0000313" key="3">
    <source>
        <dbReference type="EMBL" id="CCC66772.1"/>
    </source>
</evidence>
<dbReference type="KEGG" id="ncs:NCAS_0A02140"/>
<dbReference type="FunCoup" id="G0V5N4">
    <property type="interactions" value="3"/>
</dbReference>
<dbReference type="eggNOG" id="ENOG502S1MC">
    <property type="taxonomic scope" value="Eukaryota"/>
</dbReference>
<dbReference type="Pfam" id="PF10382">
    <property type="entry name" value="ZGRF1-like_N"/>
    <property type="match status" value="1"/>
</dbReference>
<gene>
    <name evidence="3" type="primary">NCAS0A02140</name>
    <name evidence="3" type="ordered locus">NCAS_0A02140</name>
</gene>
<reference key="2">
    <citation type="submission" date="2011-08" db="EMBL/GenBank/DDBJ databases">
        <title>Genome sequence of Naumovozyma castellii.</title>
        <authorList>
            <person name="Gordon J.L."/>
            <person name="Armisen D."/>
            <person name="Proux-Wera E."/>
            <person name="OhEigeartaigh S.S."/>
            <person name="Byrne K.P."/>
            <person name="Wolfe K.H."/>
        </authorList>
    </citation>
    <scope>NUCLEOTIDE SEQUENCE</scope>
    <source>
        <strain>Type strain:CBS 4309</strain>
    </source>
</reference>
<keyword evidence="4" id="KW-1185">Reference proteome</keyword>
<sequence>MLSHIIEYQCQYTDQIRKKHKTWHDGKLKYFQLNNRFMLYTETDNVLLATEFTTSAKDIKNYLDPAGFDVIEHQIFSKFIVIISEVISEYDKEVHLTRARPINGASTAVCSQHSGTIIDTNKAVPLSLGGKTAIPIERKVAKKRQLITTDQDINKNTNELALKFNKPFKPPRLIADRKDTTPLKPNRPSIRDSHRVKLDNPPLPESKPIQKKIKKITTVQKPETHSPKHDIIEIIEDVIPKVEESPPVPKIKKLRRIPTTGSKRIKTIHHIAIHL</sequence>
<protein>
    <recommendedName>
        <fullName evidence="2">5'-3' DNA helicase ZGRF1-like N-terminal domain-containing protein</fullName>
    </recommendedName>
</protein>
<accession>G0V5N4</accession>
<dbReference type="Proteomes" id="UP000001640">
    <property type="component" value="Chromosome 1"/>
</dbReference>
<dbReference type="HOGENOM" id="CLU_073665_0_0_1"/>
<feature type="region of interest" description="Disordered" evidence="1">
    <location>
        <begin position="171"/>
        <end position="207"/>
    </location>
</feature>
<dbReference type="GeneID" id="96900261"/>
<dbReference type="RefSeq" id="XP_003673163.1">
    <property type="nucleotide sequence ID" value="XM_003673115.1"/>
</dbReference>
<dbReference type="GO" id="GO:0000781">
    <property type="term" value="C:chromosome, telomeric region"/>
    <property type="evidence" value="ECO:0007669"/>
    <property type="project" value="EnsemblFungi"/>
</dbReference>
<feature type="compositionally biased region" description="Basic and acidic residues" evidence="1">
    <location>
        <begin position="189"/>
        <end position="198"/>
    </location>
</feature>
<name>G0V5N4_NAUCA</name>
<feature type="domain" description="5'-3' DNA helicase ZGRF1-like N-terminal" evidence="2">
    <location>
        <begin position="5"/>
        <end position="94"/>
    </location>
</feature>
<dbReference type="OrthoDB" id="6513042at2759"/>
<evidence type="ECO:0000313" key="4">
    <source>
        <dbReference type="Proteomes" id="UP000001640"/>
    </source>
</evidence>
<evidence type="ECO:0000259" key="2">
    <source>
        <dbReference type="Pfam" id="PF10382"/>
    </source>
</evidence>
<organism evidence="3 4">
    <name type="scientific">Naumovozyma castellii</name>
    <name type="common">Yeast</name>
    <name type="synonym">Saccharomyces castellii</name>
    <dbReference type="NCBI Taxonomy" id="27288"/>
    <lineage>
        <taxon>Eukaryota</taxon>
        <taxon>Fungi</taxon>
        <taxon>Dikarya</taxon>
        <taxon>Ascomycota</taxon>
        <taxon>Saccharomycotina</taxon>
        <taxon>Saccharomycetes</taxon>
        <taxon>Saccharomycetales</taxon>
        <taxon>Saccharomycetaceae</taxon>
        <taxon>Naumovozyma</taxon>
    </lineage>
</organism>
<proteinExistence type="predicted"/>
<dbReference type="AlphaFoldDB" id="G0V5N4"/>
<dbReference type="STRING" id="1064592.G0V5N4"/>
<dbReference type="OMA" id="NNRFMLY"/>
<dbReference type="GO" id="GO:0035861">
    <property type="term" value="C:site of double-strand break"/>
    <property type="evidence" value="ECO:0007669"/>
    <property type="project" value="EnsemblFungi"/>
</dbReference>
<evidence type="ECO:0000256" key="1">
    <source>
        <dbReference type="SAM" id="MobiDB-lite"/>
    </source>
</evidence>
<dbReference type="GO" id="GO:0032205">
    <property type="term" value="P:negative regulation of telomere maintenance"/>
    <property type="evidence" value="ECO:0007669"/>
    <property type="project" value="EnsemblFungi"/>
</dbReference>
<dbReference type="InterPro" id="IPR018838">
    <property type="entry name" value="ZGRF1-like_N"/>
</dbReference>
<dbReference type="EMBL" id="HE576752">
    <property type="protein sequence ID" value="CCC66772.1"/>
    <property type="molecule type" value="Genomic_DNA"/>
</dbReference>
<reference evidence="3 4" key="1">
    <citation type="journal article" date="2011" name="Proc. Natl. Acad. Sci. U.S.A.">
        <title>Evolutionary erosion of yeast sex chromosomes by mating-type switching accidents.</title>
        <authorList>
            <person name="Gordon J.L."/>
            <person name="Armisen D."/>
            <person name="Proux-Wera E."/>
            <person name="Oheigeartaigh S.S."/>
            <person name="Byrne K.P."/>
            <person name="Wolfe K.H."/>
        </authorList>
    </citation>
    <scope>NUCLEOTIDE SEQUENCE [LARGE SCALE GENOMIC DNA]</scope>
    <source>
        <strain evidence="4">ATCC 76901 / BCRC 22586 / CBS 4309 / NBRC 1992 / NRRL Y-12630</strain>
    </source>
</reference>